<dbReference type="RefSeq" id="WP_050673000.1">
    <property type="nucleotide sequence ID" value="NZ_CVRL01000013.1"/>
</dbReference>
<gene>
    <name evidence="11" type="primary">pdtaS</name>
    <name evidence="11" type="ORF">NIT7321_01428</name>
</gene>
<dbReference type="GO" id="GO:0004673">
    <property type="term" value="F:protein histidine kinase activity"/>
    <property type="evidence" value="ECO:0007669"/>
    <property type="project" value="UniProtKB-EC"/>
</dbReference>
<dbReference type="InterPro" id="IPR011495">
    <property type="entry name" value="Sig_transdc_His_kin_sub2_dim/P"/>
</dbReference>
<evidence type="ECO:0000313" key="11">
    <source>
        <dbReference type="EMBL" id="CRL10582.1"/>
    </source>
</evidence>
<name>A0A0H5CZY1_9RHOB</name>
<dbReference type="EC" id="2.7.13.3" evidence="3"/>
<keyword evidence="4" id="KW-0597">Phosphoprotein</keyword>
<dbReference type="Gene3D" id="3.30.565.10">
    <property type="entry name" value="Histidine kinase-like ATPase, C-terminal domain"/>
    <property type="match status" value="1"/>
</dbReference>
<organism evidence="11 12">
    <name type="scientific">Phaeobacter italicus</name>
    <dbReference type="NCBI Taxonomy" id="481446"/>
    <lineage>
        <taxon>Bacteria</taxon>
        <taxon>Pseudomonadati</taxon>
        <taxon>Pseudomonadota</taxon>
        <taxon>Alphaproteobacteria</taxon>
        <taxon>Rhodobacterales</taxon>
        <taxon>Roseobacteraceae</taxon>
        <taxon>Phaeobacter</taxon>
    </lineage>
</organism>
<comment type="subcellular location">
    <subcellularLocation>
        <location evidence="2">Membrane</location>
    </subcellularLocation>
</comment>
<keyword evidence="9" id="KW-0472">Membrane</keyword>
<dbReference type="GO" id="GO:0005524">
    <property type="term" value="F:ATP binding"/>
    <property type="evidence" value="ECO:0007669"/>
    <property type="project" value="UniProtKB-KW"/>
</dbReference>
<keyword evidence="9" id="KW-0812">Transmembrane</keyword>
<reference evidence="12" key="1">
    <citation type="submission" date="2015-05" db="EMBL/GenBank/DDBJ databases">
        <authorList>
            <person name="Rodrigo-Torres Lidia"/>
            <person name="Arahal R.David."/>
        </authorList>
    </citation>
    <scope>NUCLEOTIDE SEQUENCE [LARGE SCALE GENOMIC DNA]</scope>
    <source>
        <strain evidence="12">CECT 7321</strain>
    </source>
</reference>
<evidence type="ECO:0000256" key="9">
    <source>
        <dbReference type="SAM" id="Phobius"/>
    </source>
</evidence>
<dbReference type="PANTHER" id="PTHR41523">
    <property type="entry name" value="TWO-COMPONENT SYSTEM SENSOR PROTEIN"/>
    <property type="match status" value="1"/>
</dbReference>
<comment type="catalytic activity">
    <reaction evidence="1">
        <text>ATP + protein L-histidine = ADP + protein N-phospho-L-histidine.</text>
        <dbReference type="EC" id="2.7.13.3"/>
    </reaction>
</comment>
<dbReference type="SUPFAM" id="SSF55874">
    <property type="entry name" value="ATPase domain of HSP90 chaperone/DNA topoisomerase II/histidine kinase"/>
    <property type="match status" value="1"/>
</dbReference>
<dbReference type="InterPro" id="IPR003660">
    <property type="entry name" value="HAMP_dom"/>
</dbReference>
<evidence type="ECO:0000313" key="12">
    <source>
        <dbReference type="Proteomes" id="UP000043764"/>
    </source>
</evidence>
<dbReference type="STRING" id="481446.NIT7645_00088"/>
<dbReference type="InterPro" id="IPR036890">
    <property type="entry name" value="HATPase_C_sf"/>
</dbReference>
<evidence type="ECO:0000256" key="1">
    <source>
        <dbReference type="ARBA" id="ARBA00000085"/>
    </source>
</evidence>
<keyword evidence="9" id="KW-1133">Transmembrane helix</keyword>
<evidence type="ECO:0000256" key="4">
    <source>
        <dbReference type="ARBA" id="ARBA00022553"/>
    </source>
</evidence>
<dbReference type="Proteomes" id="UP000043764">
    <property type="component" value="Unassembled WGS sequence"/>
</dbReference>
<dbReference type="PANTHER" id="PTHR41523:SF8">
    <property type="entry name" value="ETHYLENE RESPONSE SENSOR PROTEIN"/>
    <property type="match status" value="1"/>
</dbReference>
<feature type="domain" description="HAMP" evidence="10">
    <location>
        <begin position="301"/>
        <end position="355"/>
    </location>
</feature>
<keyword evidence="5 11" id="KW-0808">Transferase</keyword>
<keyword evidence="6" id="KW-0547">Nucleotide-binding</keyword>
<dbReference type="Gene3D" id="3.30.450.20">
    <property type="entry name" value="PAS domain"/>
    <property type="match status" value="2"/>
</dbReference>
<proteinExistence type="predicted"/>
<feature type="transmembrane region" description="Helical" evidence="9">
    <location>
        <begin position="277"/>
        <end position="299"/>
    </location>
</feature>
<evidence type="ECO:0000259" key="10">
    <source>
        <dbReference type="PROSITE" id="PS50885"/>
    </source>
</evidence>
<dbReference type="AlphaFoldDB" id="A0A0H5CZY1"/>
<dbReference type="GO" id="GO:0016020">
    <property type="term" value="C:membrane"/>
    <property type="evidence" value="ECO:0007669"/>
    <property type="project" value="UniProtKB-SubCell"/>
</dbReference>
<evidence type="ECO:0000256" key="6">
    <source>
        <dbReference type="ARBA" id="ARBA00022741"/>
    </source>
</evidence>
<keyword evidence="7 11" id="KW-0418">Kinase</keyword>
<dbReference type="EMBL" id="CVRL01000013">
    <property type="protein sequence ID" value="CRL10582.1"/>
    <property type="molecule type" value="Genomic_DNA"/>
</dbReference>
<evidence type="ECO:0000256" key="7">
    <source>
        <dbReference type="ARBA" id="ARBA00022777"/>
    </source>
</evidence>
<accession>A0A0H5CZY1</accession>
<keyword evidence="8" id="KW-0067">ATP-binding</keyword>
<evidence type="ECO:0000256" key="5">
    <source>
        <dbReference type="ARBA" id="ARBA00022679"/>
    </source>
</evidence>
<feature type="transmembrane region" description="Helical" evidence="9">
    <location>
        <begin position="12"/>
        <end position="34"/>
    </location>
</feature>
<dbReference type="Pfam" id="PF07568">
    <property type="entry name" value="HisKA_2"/>
    <property type="match status" value="1"/>
</dbReference>
<evidence type="ECO:0000256" key="8">
    <source>
        <dbReference type="ARBA" id="ARBA00022840"/>
    </source>
</evidence>
<dbReference type="PROSITE" id="PS50885">
    <property type="entry name" value="HAMP"/>
    <property type="match status" value="1"/>
</dbReference>
<evidence type="ECO:0000256" key="2">
    <source>
        <dbReference type="ARBA" id="ARBA00004370"/>
    </source>
</evidence>
<protein>
    <recommendedName>
        <fullName evidence="3">histidine kinase</fullName>
        <ecNumber evidence="3">2.7.13.3</ecNumber>
    </recommendedName>
</protein>
<keyword evidence="12" id="KW-1185">Reference proteome</keyword>
<dbReference type="CDD" id="cd18773">
    <property type="entry name" value="PDC1_HK_sensor"/>
    <property type="match status" value="1"/>
</dbReference>
<sequence>MFERYLSRGLFFRLAILMSFALLPLGLIALYQTYTVVDEAARLSRVAILARTERAAIGERELLQRSQGAANTLASIGWTLMRERGACADVMRGFVSDHPEYGFAGLTDADGNLICASDNTGKDVSEEAFFIKASNKGAPVFSVDRSLADRERLQLSLTYPIRDGDAVVGFATLGIPKSLTSVFFTEKWQLEGIKFATIDADGDILSSSDVFPQAGLLLPASIERDKLLGYSGQTFFAQSTAGNDRFFAISEVIPGQVAVVGSWPADISDLASGPGRWLLTLAFPVLMWIAGIGVAVFGLHQLVIRHLSDLRTAMRRYALGEREHAQLQLINPPREFSEAQQSFNRMVMILSNAESRREIDLQEKTVLLREVHHRVKNNLQLIASIMNMQARGTKSEEVRGVLSQLQRRVRGLAAIHRSLNTNPDSTAVDSRELIETLVGEARLQSGAAAEIRTEVQPVPLDQDTAVNLSMLLAEALSNAIKFASLCPEGQRTVDVQFFLLDDDRCHLVIRNSRTAGAGDDAADTAGSAGLGARLMKAFASQLGGEQNIRTTETTFTYDIVFSLDTP</sequence>
<evidence type="ECO:0000256" key="3">
    <source>
        <dbReference type="ARBA" id="ARBA00012438"/>
    </source>
</evidence>
<dbReference type="GO" id="GO:0007165">
    <property type="term" value="P:signal transduction"/>
    <property type="evidence" value="ECO:0007669"/>
    <property type="project" value="InterPro"/>
</dbReference>